<dbReference type="Pfam" id="PF15919">
    <property type="entry name" value="HicB_lk_antitox"/>
    <property type="match status" value="1"/>
</dbReference>
<dbReference type="PANTHER" id="PTHR34504">
    <property type="entry name" value="ANTITOXIN HICB"/>
    <property type="match status" value="1"/>
</dbReference>
<sequence>MKTFTAIIERDSQTNLYVGYVPGFPGAHSQGETLDELQQNLREVIEMLLEDTEPIFETEFIGTQQIILHSA</sequence>
<dbReference type="InterPro" id="IPR051404">
    <property type="entry name" value="TA_system_antitoxin"/>
</dbReference>
<evidence type="ECO:0000313" key="3">
    <source>
        <dbReference type="Proteomes" id="UP000076555"/>
    </source>
</evidence>
<dbReference type="EMBL" id="LWAJ01000261">
    <property type="protein sequence ID" value="KZL48199.1"/>
    <property type="molecule type" value="Genomic_DNA"/>
</dbReference>
<dbReference type="InterPro" id="IPR031807">
    <property type="entry name" value="HicB-like"/>
</dbReference>
<evidence type="ECO:0000313" key="2">
    <source>
        <dbReference type="EMBL" id="KZL48199.1"/>
    </source>
</evidence>
<accession>A0A161XZ38</accession>
<dbReference type="SUPFAM" id="SSF143100">
    <property type="entry name" value="TTHA1013/TTHA0281-like"/>
    <property type="match status" value="1"/>
</dbReference>
<evidence type="ECO:0000259" key="1">
    <source>
        <dbReference type="Pfam" id="PF15919"/>
    </source>
</evidence>
<organism evidence="2 3">
    <name type="scientific">Nodularia spumigena CENA596</name>
    <dbReference type="NCBI Taxonomy" id="1819295"/>
    <lineage>
        <taxon>Bacteria</taxon>
        <taxon>Bacillati</taxon>
        <taxon>Cyanobacteriota</taxon>
        <taxon>Cyanophyceae</taxon>
        <taxon>Nostocales</taxon>
        <taxon>Nodulariaceae</taxon>
        <taxon>Nodularia</taxon>
    </lineage>
</organism>
<dbReference type="AlphaFoldDB" id="A0A161XZ38"/>
<dbReference type="InterPro" id="IPR035069">
    <property type="entry name" value="TTHA1013/TTHA0281-like"/>
</dbReference>
<gene>
    <name evidence="2" type="ORF">A2T98_19150</name>
</gene>
<proteinExistence type="predicted"/>
<protein>
    <recommendedName>
        <fullName evidence="1">HicB-like antitoxin of toxin-antitoxin system domain-containing protein</fullName>
    </recommendedName>
</protein>
<comment type="caution">
    <text evidence="2">The sequence shown here is derived from an EMBL/GenBank/DDBJ whole genome shotgun (WGS) entry which is preliminary data.</text>
</comment>
<name>A0A161XZ38_NODSP</name>
<dbReference type="OrthoDB" id="9805287at2"/>
<dbReference type="PANTHER" id="PTHR34504:SF4">
    <property type="entry name" value="ANTITOXIN HICB"/>
    <property type="match status" value="1"/>
</dbReference>
<dbReference type="RefSeq" id="WP_063874139.1">
    <property type="nucleotide sequence ID" value="NZ_CAWMRI010000261.1"/>
</dbReference>
<dbReference type="Proteomes" id="UP000076555">
    <property type="component" value="Unassembled WGS sequence"/>
</dbReference>
<reference evidence="2 3" key="1">
    <citation type="submission" date="2016-04" db="EMBL/GenBank/DDBJ databases">
        <title>Draft Genome Assembly of the Bloom-forming Cyanobacterium Nodularia spumigena Strain CENA596 in Shrimp Production Ponds.</title>
        <authorList>
            <person name="Popin R.V."/>
            <person name="Rigonato J."/>
            <person name="Abreu V.A."/>
            <person name="Andreote A.P."/>
            <person name="Silveira S.B."/>
            <person name="Odebrecht C."/>
            <person name="Fiore M.F."/>
        </authorList>
    </citation>
    <scope>NUCLEOTIDE SEQUENCE [LARGE SCALE GENOMIC DNA]</scope>
    <source>
        <strain evidence="2 3">CENA596</strain>
    </source>
</reference>
<dbReference type="Gene3D" id="3.30.160.250">
    <property type="match status" value="1"/>
</dbReference>
<feature type="domain" description="HicB-like antitoxin of toxin-antitoxin system" evidence="1">
    <location>
        <begin position="4"/>
        <end position="51"/>
    </location>
</feature>